<evidence type="ECO:0000313" key="2">
    <source>
        <dbReference type="Proteomes" id="UP001055102"/>
    </source>
</evidence>
<dbReference type="Proteomes" id="UP001055102">
    <property type="component" value="Unassembled WGS sequence"/>
</dbReference>
<comment type="caution">
    <text evidence="1">The sequence shown here is derived from an EMBL/GenBank/DDBJ whole genome shotgun (WGS) entry which is preliminary data.</text>
</comment>
<reference evidence="1" key="1">
    <citation type="journal article" date="2021" name="Front. Microbiol.">
        <title>Comprehensive Comparative Genomics and Phenotyping of Methylobacterium Species.</title>
        <authorList>
            <person name="Alessa O."/>
            <person name="Ogura Y."/>
            <person name="Fujitani Y."/>
            <person name="Takami H."/>
            <person name="Hayashi T."/>
            <person name="Sahin N."/>
            <person name="Tani A."/>
        </authorList>
    </citation>
    <scope>NUCLEOTIDE SEQUENCE</scope>
    <source>
        <strain evidence="1">LMG 23639</strain>
    </source>
</reference>
<gene>
    <name evidence="1" type="ORF">AOPFMNJM_3330</name>
</gene>
<proteinExistence type="predicted"/>
<organism evidence="1 2">
    <name type="scientific">Methylobacterium jeotgali</name>
    <dbReference type="NCBI Taxonomy" id="381630"/>
    <lineage>
        <taxon>Bacteria</taxon>
        <taxon>Pseudomonadati</taxon>
        <taxon>Pseudomonadota</taxon>
        <taxon>Alphaproteobacteria</taxon>
        <taxon>Hyphomicrobiales</taxon>
        <taxon>Methylobacteriaceae</taxon>
        <taxon>Methylobacterium</taxon>
    </lineage>
</organism>
<keyword evidence="2" id="KW-1185">Reference proteome</keyword>
<protein>
    <submittedName>
        <fullName evidence="1">Uncharacterized protein</fullName>
    </submittedName>
</protein>
<reference evidence="1" key="2">
    <citation type="submission" date="2021-08" db="EMBL/GenBank/DDBJ databases">
        <authorList>
            <person name="Tani A."/>
            <person name="Ola A."/>
            <person name="Ogura Y."/>
            <person name="Katsura K."/>
            <person name="Hayashi T."/>
        </authorList>
    </citation>
    <scope>NUCLEOTIDE SEQUENCE</scope>
    <source>
        <strain evidence="1">LMG 23639</strain>
    </source>
</reference>
<accession>A0ABQ4T175</accession>
<dbReference type="EMBL" id="BPQR01000058">
    <property type="protein sequence ID" value="GJE07998.1"/>
    <property type="molecule type" value="Genomic_DNA"/>
</dbReference>
<dbReference type="RefSeq" id="WP_238277430.1">
    <property type="nucleotide sequence ID" value="NZ_BPQR01000058.1"/>
</dbReference>
<sequence>MKQLRFRRGSMPDVPLHQRDRDSELLSHGAFDARGNQPRIIEFSDLHMDLQEILYRMDEAQVENLKTGLHILVRLEPEDFARVRAALKAVSVIAVLWRVLKWSVASFFAGLAAVVVAGDQLQKIWGWVTNALKVFKS</sequence>
<evidence type="ECO:0000313" key="1">
    <source>
        <dbReference type="EMBL" id="GJE07998.1"/>
    </source>
</evidence>
<name>A0ABQ4T175_9HYPH</name>